<dbReference type="GO" id="GO:0046872">
    <property type="term" value="F:metal ion binding"/>
    <property type="evidence" value="ECO:0007669"/>
    <property type="project" value="UniProtKB-KW"/>
</dbReference>
<evidence type="ECO:0000256" key="2">
    <source>
        <dbReference type="ARBA" id="ARBA00022679"/>
    </source>
</evidence>
<dbReference type="GO" id="GO:0003964">
    <property type="term" value="F:RNA-directed DNA polymerase activity"/>
    <property type="evidence" value="ECO:0007669"/>
    <property type="project" value="UniProtKB-KW"/>
</dbReference>
<dbReference type="GO" id="GO:0051607">
    <property type="term" value="P:defense response to virus"/>
    <property type="evidence" value="ECO:0007669"/>
    <property type="project" value="UniProtKB-KW"/>
</dbReference>
<reference evidence="11 12" key="1">
    <citation type="submission" date="2012-04" db="EMBL/GenBank/DDBJ databases">
        <title>The Genome Sequence of Bacillus cereus HuA4-10.</title>
        <authorList>
            <consortium name="The Broad Institute Genome Sequencing Platform"/>
            <consortium name="The Broad Institute Genome Sequencing Center for Infectious Disease"/>
            <person name="Feldgarden M."/>
            <person name="Van der Auwera G.A."/>
            <person name="Mahillon J."/>
            <person name="Duprez V."/>
            <person name="Timmery S."/>
            <person name="Mattelet C."/>
            <person name="Dierick K."/>
            <person name="Sun M."/>
            <person name="Yu Z."/>
            <person name="Zhu L."/>
            <person name="Hu X."/>
            <person name="Shank E.B."/>
            <person name="Swiecicka I."/>
            <person name="Hansen B.M."/>
            <person name="Andrup L."/>
            <person name="Young S.K."/>
            <person name="Zeng Q."/>
            <person name="Gargeya S."/>
            <person name="Fitzgerald M."/>
            <person name="Haas B."/>
            <person name="Abouelleil A."/>
            <person name="Alvarado L."/>
            <person name="Arachchi H.M."/>
            <person name="Berlin A."/>
            <person name="Chapman S.B."/>
            <person name="Goldberg J."/>
            <person name="Griggs A."/>
            <person name="Gujja S."/>
            <person name="Hansen M."/>
            <person name="Howarth C."/>
            <person name="Imamovic A."/>
            <person name="Larimer J."/>
            <person name="McCowen C."/>
            <person name="Montmayeur A."/>
            <person name="Murphy C."/>
            <person name="Neiman D."/>
            <person name="Pearson M."/>
            <person name="Priest M."/>
            <person name="Roberts A."/>
            <person name="Saif S."/>
            <person name="Shea T."/>
            <person name="Sisk P."/>
            <person name="Sykes S."/>
            <person name="Wortman J."/>
            <person name="Nusbaum C."/>
            <person name="Birren B."/>
        </authorList>
    </citation>
    <scope>NUCLEOTIDE SEQUENCE [LARGE SCALE GENOMIC DNA]</scope>
    <source>
        <strain evidence="11 12">HuA4-10</strain>
    </source>
</reference>
<dbReference type="PATRIC" id="fig|1053206.3.peg.4996"/>
<evidence type="ECO:0000313" key="11">
    <source>
        <dbReference type="EMBL" id="EJQ74337.1"/>
    </source>
</evidence>
<comment type="catalytic activity">
    <reaction evidence="9">
        <text>DNA(n) + a 2'-deoxyribonucleoside 5'-triphosphate = DNA(n+1) + diphosphate</text>
        <dbReference type="Rhea" id="RHEA:22508"/>
        <dbReference type="Rhea" id="RHEA-COMP:17339"/>
        <dbReference type="Rhea" id="RHEA-COMP:17340"/>
        <dbReference type="ChEBI" id="CHEBI:33019"/>
        <dbReference type="ChEBI" id="CHEBI:61560"/>
        <dbReference type="ChEBI" id="CHEBI:173112"/>
        <dbReference type="EC" id="2.7.7.49"/>
    </reaction>
</comment>
<evidence type="ECO:0000256" key="6">
    <source>
        <dbReference type="ARBA" id="ARBA00022918"/>
    </source>
</evidence>
<keyword evidence="3" id="KW-0548">Nucleotidyltransferase</keyword>
<dbReference type="EC" id="2.7.7.49" evidence="1"/>
<accession>J8D4B8</accession>
<keyword evidence="7" id="KW-0051">Antiviral defense</keyword>
<name>J8D4B8_BACCE</name>
<dbReference type="SUPFAM" id="SSF56672">
    <property type="entry name" value="DNA/RNA polymerases"/>
    <property type="match status" value="1"/>
</dbReference>
<gene>
    <name evidence="11" type="ORF">IGC_04888</name>
</gene>
<dbReference type="InterPro" id="IPR051083">
    <property type="entry name" value="GrpII_Intron_Splice-Mob/Def"/>
</dbReference>
<keyword evidence="5" id="KW-0460">Magnesium</keyword>
<dbReference type="EMBL" id="AHEA01000041">
    <property type="protein sequence ID" value="EJQ74337.1"/>
    <property type="molecule type" value="Genomic_DNA"/>
</dbReference>
<dbReference type="InterPro" id="IPR043502">
    <property type="entry name" value="DNA/RNA_pol_sf"/>
</dbReference>
<evidence type="ECO:0000256" key="1">
    <source>
        <dbReference type="ARBA" id="ARBA00012493"/>
    </source>
</evidence>
<evidence type="ECO:0000256" key="5">
    <source>
        <dbReference type="ARBA" id="ARBA00022842"/>
    </source>
</evidence>
<evidence type="ECO:0000256" key="4">
    <source>
        <dbReference type="ARBA" id="ARBA00022723"/>
    </source>
</evidence>
<dbReference type="GO" id="GO:0003723">
    <property type="term" value="F:RNA binding"/>
    <property type="evidence" value="ECO:0007669"/>
    <property type="project" value="InterPro"/>
</dbReference>
<dbReference type="AlphaFoldDB" id="J8D4B8"/>
<dbReference type="Pfam" id="PF00078">
    <property type="entry name" value="RVT_1"/>
    <property type="match status" value="1"/>
</dbReference>
<evidence type="ECO:0000256" key="9">
    <source>
        <dbReference type="ARBA" id="ARBA00048173"/>
    </source>
</evidence>
<organism evidence="11 12">
    <name type="scientific">Bacillus cereus HuA4-10</name>
    <dbReference type="NCBI Taxonomy" id="1053206"/>
    <lineage>
        <taxon>Bacteria</taxon>
        <taxon>Bacillati</taxon>
        <taxon>Bacillota</taxon>
        <taxon>Bacilli</taxon>
        <taxon>Bacillales</taxon>
        <taxon>Bacillaceae</taxon>
        <taxon>Bacillus</taxon>
        <taxon>Bacillus cereus group</taxon>
    </lineage>
</organism>
<comment type="caution">
    <text evidence="11">The sequence shown here is derived from an EMBL/GenBank/DDBJ whole genome shotgun (WGS) entry which is preliminary data.</text>
</comment>
<evidence type="ECO:0000256" key="3">
    <source>
        <dbReference type="ARBA" id="ARBA00022695"/>
    </source>
</evidence>
<evidence type="ECO:0000259" key="10">
    <source>
        <dbReference type="PROSITE" id="PS50878"/>
    </source>
</evidence>
<evidence type="ECO:0000256" key="8">
    <source>
        <dbReference type="ARBA" id="ARBA00034120"/>
    </source>
</evidence>
<dbReference type="PRINTS" id="PR00866">
    <property type="entry name" value="RNADNAPOLMS"/>
</dbReference>
<keyword evidence="4" id="KW-0479">Metal-binding</keyword>
<dbReference type="HOGENOM" id="CLU_028398_2_0_9"/>
<feature type="domain" description="Reverse transcriptase" evidence="10">
    <location>
        <begin position="48"/>
        <end position="266"/>
    </location>
</feature>
<dbReference type="PANTHER" id="PTHR34047">
    <property type="entry name" value="NUCLEAR INTRON MATURASE 1, MITOCHONDRIAL-RELATED"/>
    <property type="match status" value="1"/>
</dbReference>
<dbReference type="InterPro" id="IPR000123">
    <property type="entry name" value="Reverse_transcriptase_msDNA"/>
</dbReference>
<dbReference type="CDD" id="cd03487">
    <property type="entry name" value="RT_Bac_retron_II"/>
    <property type="match status" value="1"/>
</dbReference>
<dbReference type="PANTHER" id="PTHR34047:SF7">
    <property type="entry name" value="RNA-DIRECTED DNA POLYMERASE"/>
    <property type="match status" value="1"/>
</dbReference>
<evidence type="ECO:0000256" key="7">
    <source>
        <dbReference type="ARBA" id="ARBA00023118"/>
    </source>
</evidence>
<evidence type="ECO:0000313" key="12">
    <source>
        <dbReference type="Proteomes" id="UP000006977"/>
    </source>
</evidence>
<dbReference type="InterPro" id="IPR000477">
    <property type="entry name" value="RT_dom"/>
</dbReference>
<keyword evidence="6" id="KW-0695">RNA-directed DNA polymerase</keyword>
<dbReference type="Proteomes" id="UP000006977">
    <property type="component" value="Unassembled WGS sequence"/>
</dbReference>
<keyword evidence="2" id="KW-0808">Transferase</keyword>
<protein>
    <recommendedName>
        <fullName evidence="1">RNA-directed DNA polymerase</fullName>
        <ecNumber evidence="1">2.7.7.49</ecNumber>
    </recommendedName>
</protein>
<sequence length="340" mass="40023">MIKQVLHNIVLSDLSEEEKKFFMQYAKDLHSNHCPVIFDINQILRLFELPDDDLEKFVIDNTNHYYVSKRNGEPREVWKPNYKLKTIQKWILKNILNKIEVSACAHGFVKSKSILTNAEVHQHQEPFWVFSTDIKDFFPSIKYKEIKKIFIGIGYSDAVSEAFSLLTTVNKELVQGFPTSPMLSNIFFREIDEEFQQLASRYNIRYSRYADDITFSGVQKKGYLKLVKKIKEIVSCVLSKYNLIINNKKTRLMKDRHTKIVTGLVITPQGVRIPQKYIRRLNKEIYYCQKFGVNEHLKYHGLITIANYKGYLIGLARFIYMVDQSKGIELIKKIQELDWD</sequence>
<comment type="similarity">
    <text evidence="8">Belongs to the bacterial reverse transcriptase family.</text>
</comment>
<proteinExistence type="inferred from homology"/>
<dbReference type="PROSITE" id="PS50878">
    <property type="entry name" value="RT_POL"/>
    <property type="match status" value="1"/>
</dbReference>